<dbReference type="InterPro" id="IPR011990">
    <property type="entry name" value="TPR-like_helical_dom_sf"/>
</dbReference>
<name>Q026H1_SOLUE</name>
<dbReference type="PANTHER" id="PTHR45586:SF14">
    <property type="entry name" value="TETRATRICOPEPTIDE TPR_2 REPEAT PROTEIN"/>
    <property type="match status" value="1"/>
</dbReference>
<feature type="repeat" description="TPR" evidence="3">
    <location>
        <begin position="46"/>
        <end position="79"/>
    </location>
</feature>
<dbReference type="PANTHER" id="PTHR45586">
    <property type="entry name" value="TPR REPEAT-CONTAINING PROTEIN PA4667"/>
    <property type="match status" value="1"/>
</dbReference>
<gene>
    <name evidence="4" type="ordered locus">Acid_2108</name>
</gene>
<accession>Q026H1</accession>
<dbReference type="SUPFAM" id="SSF48452">
    <property type="entry name" value="TPR-like"/>
    <property type="match status" value="2"/>
</dbReference>
<dbReference type="InterPro" id="IPR019734">
    <property type="entry name" value="TPR_rpt"/>
</dbReference>
<dbReference type="PROSITE" id="PS50005">
    <property type="entry name" value="TPR"/>
    <property type="match status" value="5"/>
</dbReference>
<feature type="repeat" description="TPR" evidence="3">
    <location>
        <begin position="216"/>
        <end position="249"/>
    </location>
</feature>
<organism evidence="4">
    <name type="scientific">Solibacter usitatus (strain Ellin6076)</name>
    <dbReference type="NCBI Taxonomy" id="234267"/>
    <lineage>
        <taxon>Bacteria</taxon>
        <taxon>Pseudomonadati</taxon>
        <taxon>Acidobacteriota</taxon>
        <taxon>Terriglobia</taxon>
        <taxon>Bryobacterales</taxon>
        <taxon>Solibacteraceae</taxon>
        <taxon>Candidatus Solibacter</taxon>
    </lineage>
</organism>
<dbReference type="KEGG" id="sus:Acid_2108"/>
<dbReference type="Pfam" id="PF14559">
    <property type="entry name" value="TPR_19"/>
    <property type="match status" value="1"/>
</dbReference>
<dbReference type="Gene3D" id="1.25.40.10">
    <property type="entry name" value="Tetratricopeptide repeat domain"/>
    <property type="match status" value="3"/>
</dbReference>
<dbReference type="STRING" id="234267.Acid_2108"/>
<dbReference type="InParanoid" id="Q026H1"/>
<reference evidence="4" key="1">
    <citation type="submission" date="2006-10" db="EMBL/GenBank/DDBJ databases">
        <title>Complete sequence of Solibacter usitatus Ellin6076.</title>
        <authorList>
            <consortium name="US DOE Joint Genome Institute"/>
            <person name="Copeland A."/>
            <person name="Lucas S."/>
            <person name="Lapidus A."/>
            <person name="Barry K."/>
            <person name="Detter J.C."/>
            <person name="Glavina del Rio T."/>
            <person name="Hammon N."/>
            <person name="Israni S."/>
            <person name="Dalin E."/>
            <person name="Tice H."/>
            <person name="Pitluck S."/>
            <person name="Thompson L.S."/>
            <person name="Brettin T."/>
            <person name="Bruce D."/>
            <person name="Han C."/>
            <person name="Tapia R."/>
            <person name="Gilna P."/>
            <person name="Schmutz J."/>
            <person name="Larimer F."/>
            <person name="Land M."/>
            <person name="Hauser L."/>
            <person name="Kyrpides N."/>
            <person name="Mikhailova N."/>
            <person name="Janssen P.H."/>
            <person name="Kuske C.R."/>
            <person name="Richardson P."/>
        </authorList>
    </citation>
    <scope>NUCLEOTIDE SEQUENCE</scope>
    <source>
        <strain evidence="4">Ellin6076</strain>
    </source>
</reference>
<evidence type="ECO:0000256" key="2">
    <source>
        <dbReference type="ARBA" id="ARBA00022803"/>
    </source>
</evidence>
<evidence type="ECO:0000256" key="1">
    <source>
        <dbReference type="ARBA" id="ARBA00022737"/>
    </source>
</evidence>
<keyword evidence="2 3" id="KW-0802">TPR repeat</keyword>
<dbReference type="HOGENOM" id="CLU_003728_2_5_0"/>
<protein>
    <submittedName>
        <fullName evidence="4">Tetratricopeptide TPR_2 repeat protein</fullName>
    </submittedName>
</protein>
<proteinExistence type="predicted"/>
<dbReference type="AlphaFoldDB" id="Q026H1"/>
<evidence type="ECO:0000313" key="4">
    <source>
        <dbReference type="EMBL" id="ABJ83098.1"/>
    </source>
</evidence>
<sequence precursor="true">MFRVSLTAAPSLLENRHRAKDMISAAIRLLSLVLLAVQIGATAQDAVAEAARGAALAREGKYDLAIEHYKAALRLNTHLPGLQLNLGLAYFKSNHLREAAAALEEAVRADHSGFQARALLGMSYYGSGRYRDAAAQLKLASEAQPDNQELRFTLAQSYLWSEQYSEALREFQFLLSKDPDSAPVHILLGQAFDASHRTEAAIAEFEAAVKASTVPPNAHFGLGYLYWKQRRYEAAGREFEMELASQPQHSQSLTYLGDAEMHTDKDGPAETHLRRALALDAGIRLAHLDLGILLAAKNGSDEAARHFREAIRLDPSRPDAHYRLGRLWTSLGREHEAQDEFDKVQKLAAEEPPPPLLSLPGRQLP</sequence>
<dbReference type="InterPro" id="IPR051012">
    <property type="entry name" value="CellSynth/LPSAsmb/PSIAsmb"/>
</dbReference>
<keyword evidence="1" id="KW-0677">Repeat</keyword>
<dbReference type="Pfam" id="PF13432">
    <property type="entry name" value="TPR_16"/>
    <property type="match status" value="2"/>
</dbReference>
<dbReference type="SMART" id="SM00028">
    <property type="entry name" value="TPR"/>
    <property type="match status" value="9"/>
</dbReference>
<dbReference type="Pfam" id="PF13414">
    <property type="entry name" value="TPR_11"/>
    <property type="match status" value="1"/>
</dbReference>
<evidence type="ECO:0000256" key="3">
    <source>
        <dbReference type="PROSITE-ProRule" id="PRU00339"/>
    </source>
</evidence>
<feature type="repeat" description="TPR" evidence="3">
    <location>
        <begin position="318"/>
        <end position="351"/>
    </location>
</feature>
<feature type="repeat" description="TPR" evidence="3">
    <location>
        <begin position="284"/>
        <end position="317"/>
    </location>
</feature>
<dbReference type="eggNOG" id="COG0457">
    <property type="taxonomic scope" value="Bacteria"/>
</dbReference>
<feature type="repeat" description="TPR" evidence="3">
    <location>
        <begin position="148"/>
        <end position="181"/>
    </location>
</feature>
<dbReference type="EMBL" id="CP000473">
    <property type="protein sequence ID" value="ABJ83098.1"/>
    <property type="molecule type" value="Genomic_DNA"/>
</dbReference>